<accession>A0A5F8GUA7</accession>
<keyword evidence="11" id="KW-1003">Cell membrane</keyword>
<evidence type="ECO:0000256" key="5">
    <source>
        <dbReference type="ARBA" id="ARBA00022989"/>
    </source>
</evidence>
<evidence type="ECO:0000256" key="11">
    <source>
        <dbReference type="RuleBase" id="RU363047"/>
    </source>
</evidence>
<evidence type="ECO:0000256" key="10">
    <source>
        <dbReference type="RuleBase" id="RU000688"/>
    </source>
</evidence>
<comment type="similarity">
    <text evidence="10">Belongs to the G-protein coupled receptor 1 family.</text>
</comment>
<dbReference type="AlphaFoldDB" id="A0A5F8GUA7"/>
<dbReference type="InParanoid" id="A0A5F8GUA7"/>
<evidence type="ECO:0000256" key="3">
    <source>
        <dbReference type="ARBA" id="ARBA00022692"/>
    </source>
</evidence>
<organism evidence="13 14">
    <name type="scientific">Monodelphis domestica</name>
    <name type="common">Gray short-tailed opossum</name>
    <dbReference type="NCBI Taxonomy" id="13616"/>
    <lineage>
        <taxon>Eukaryota</taxon>
        <taxon>Metazoa</taxon>
        <taxon>Chordata</taxon>
        <taxon>Craniata</taxon>
        <taxon>Vertebrata</taxon>
        <taxon>Euteleostomi</taxon>
        <taxon>Mammalia</taxon>
        <taxon>Metatheria</taxon>
        <taxon>Didelphimorphia</taxon>
        <taxon>Didelphidae</taxon>
        <taxon>Monodelphis</taxon>
    </lineage>
</organism>
<keyword evidence="6 10" id="KW-0297">G-protein coupled receptor</keyword>
<feature type="transmembrane region" description="Helical" evidence="11">
    <location>
        <begin position="281"/>
        <end position="304"/>
    </location>
</feature>
<reference evidence="13 14" key="1">
    <citation type="journal article" date="2007" name="Nature">
        <title>Genome of the marsupial Monodelphis domestica reveals innovation in non-coding sequences.</title>
        <authorList>
            <person name="Mikkelsen T.S."/>
            <person name="Wakefield M.J."/>
            <person name="Aken B."/>
            <person name="Amemiya C.T."/>
            <person name="Chang J.L."/>
            <person name="Duke S."/>
            <person name="Garber M."/>
            <person name="Gentles A.J."/>
            <person name="Goodstadt L."/>
            <person name="Heger A."/>
            <person name="Jurka J."/>
            <person name="Kamal M."/>
            <person name="Mauceli E."/>
            <person name="Searle S.M."/>
            <person name="Sharpe T."/>
            <person name="Baker M.L."/>
            <person name="Batzer M.A."/>
            <person name="Benos P.V."/>
            <person name="Belov K."/>
            <person name="Clamp M."/>
            <person name="Cook A."/>
            <person name="Cuff J."/>
            <person name="Das R."/>
            <person name="Davidow L."/>
            <person name="Deakin J.E."/>
            <person name="Fazzari M.J."/>
            <person name="Glass J.L."/>
            <person name="Grabherr M."/>
            <person name="Greally J.M."/>
            <person name="Gu W."/>
            <person name="Hore T.A."/>
            <person name="Huttley G.A."/>
            <person name="Kleber M."/>
            <person name="Jirtle R.L."/>
            <person name="Koina E."/>
            <person name="Lee J.T."/>
            <person name="Mahony S."/>
            <person name="Marra M.A."/>
            <person name="Miller R.D."/>
            <person name="Nicholls R.D."/>
            <person name="Oda M."/>
            <person name="Papenfuss A.T."/>
            <person name="Parra Z.E."/>
            <person name="Pollock D.D."/>
            <person name="Ray D.A."/>
            <person name="Schein J.E."/>
            <person name="Speed T.P."/>
            <person name="Thompson K."/>
            <person name="VandeBerg J.L."/>
            <person name="Wade C.M."/>
            <person name="Walker J.A."/>
            <person name="Waters P.D."/>
            <person name="Webber C."/>
            <person name="Weidman J.R."/>
            <person name="Xie X."/>
            <person name="Zody M.C."/>
            <person name="Baldwin J."/>
            <person name="Abdouelleil A."/>
            <person name="Abdulkadir J."/>
            <person name="Abebe A."/>
            <person name="Abera B."/>
            <person name="Abreu J."/>
            <person name="Acer S.C."/>
            <person name="Aftuck L."/>
            <person name="Alexander A."/>
            <person name="An P."/>
            <person name="Anderson E."/>
            <person name="Anderson S."/>
            <person name="Arachi H."/>
            <person name="Azer M."/>
            <person name="Bachantsang P."/>
            <person name="Barry A."/>
            <person name="Bayul T."/>
            <person name="Berlin A."/>
            <person name="Bessette D."/>
            <person name="Bloom T."/>
            <person name="Bloom T."/>
            <person name="Boguslavskiy L."/>
            <person name="Bonnet C."/>
            <person name="Boukhgalter B."/>
            <person name="Bourzgui I."/>
            <person name="Brown A."/>
            <person name="Cahill P."/>
            <person name="Channer S."/>
            <person name="Cheshatsang Y."/>
            <person name="Chuda L."/>
            <person name="Citroen M."/>
            <person name="Collymore A."/>
            <person name="Cooke P."/>
            <person name="Costello M."/>
            <person name="D'Aco K."/>
            <person name="Daza R."/>
            <person name="De Haan G."/>
            <person name="DeGray S."/>
            <person name="DeMaso C."/>
            <person name="Dhargay N."/>
            <person name="Dooley K."/>
            <person name="Dooley E."/>
            <person name="Doricent M."/>
            <person name="Dorje P."/>
            <person name="Dorjee K."/>
            <person name="Dupes A."/>
            <person name="Elong R."/>
            <person name="Falk J."/>
            <person name="Farina A."/>
            <person name="Faro S."/>
            <person name="Ferguson D."/>
            <person name="Fisher S."/>
            <person name="Foley C.D."/>
            <person name="Franke A."/>
            <person name="Friedrich D."/>
            <person name="Gadbois L."/>
            <person name="Gearin G."/>
            <person name="Gearin C.R."/>
            <person name="Giannoukos G."/>
            <person name="Goode T."/>
            <person name="Graham J."/>
            <person name="Grandbois E."/>
            <person name="Grewal S."/>
            <person name="Gyaltsen K."/>
            <person name="Hafez N."/>
            <person name="Hagos B."/>
            <person name="Hall J."/>
            <person name="Henson C."/>
            <person name="Hollinger A."/>
            <person name="Honan T."/>
            <person name="Huard M.D."/>
            <person name="Hughes L."/>
            <person name="Hurhula B."/>
            <person name="Husby M.E."/>
            <person name="Kamat A."/>
            <person name="Kanga B."/>
            <person name="Kashin S."/>
            <person name="Khazanovich D."/>
            <person name="Kisner P."/>
            <person name="Lance K."/>
            <person name="Lara M."/>
            <person name="Lee W."/>
            <person name="Lennon N."/>
            <person name="Letendre F."/>
            <person name="LeVine R."/>
            <person name="Lipovsky A."/>
            <person name="Liu X."/>
            <person name="Liu J."/>
            <person name="Liu S."/>
            <person name="Lokyitsang T."/>
            <person name="Lokyitsang Y."/>
            <person name="Lubonja R."/>
            <person name="Lui A."/>
            <person name="MacDonald P."/>
            <person name="Magnisalis V."/>
            <person name="Maru K."/>
            <person name="Matthews C."/>
            <person name="McCusker W."/>
            <person name="McDonough S."/>
            <person name="Mehta T."/>
            <person name="Meldrim J."/>
            <person name="Meneus L."/>
            <person name="Mihai O."/>
            <person name="Mihalev A."/>
            <person name="Mihova T."/>
            <person name="Mittelman R."/>
            <person name="Mlenga V."/>
            <person name="Montmayeur A."/>
            <person name="Mulrain L."/>
            <person name="Navidi A."/>
            <person name="Naylor J."/>
            <person name="Negash T."/>
            <person name="Nguyen T."/>
            <person name="Nguyen N."/>
            <person name="Nicol R."/>
            <person name="Norbu C."/>
            <person name="Norbu N."/>
            <person name="Novod N."/>
            <person name="O'Neill B."/>
            <person name="Osman S."/>
            <person name="Markiewicz E."/>
            <person name="Oyono O.L."/>
            <person name="Patti C."/>
            <person name="Phunkhang P."/>
            <person name="Pierre F."/>
            <person name="Priest M."/>
            <person name="Raghuraman S."/>
            <person name="Rege F."/>
            <person name="Reyes R."/>
            <person name="Rise C."/>
            <person name="Rogov P."/>
            <person name="Ross K."/>
            <person name="Ryan E."/>
            <person name="Settipalli S."/>
            <person name="Shea T."/>
            <person name="Sherpa N."/>
            <person name="Shi L."/>
            <person name="Shih D."/>
            <person name="Sparrow T."/>
            <person name="Spaulding J."/>
            <person name="Stalker J."/>
            <person name="Stange-Thomann N."/>
            <person name="Stavropoulos S."/>
            <person name="Stone C."/>
            <person name="Strader C."/>
            <person name="Tesfaye S."/>
            <person name="Thomson T."/>
            <person name="Thoulutsang Y."/>
            <person name="Thoulutsang D."/>
            <person name="Topham K."/>
            <person name="Topping I."/>
            <person name="Tsamla T."/>
            <person name="Vassiliev H."/>
            <person name="Vo A."/>
            <person name="Wangchuk T."/>
            <person name="Wangdi T."/>
            <person name="Weiand M."/>
            <person name="Wilkinson J."/>
            <person name="Wilson A."/>
            <person name="Yadav S."/>
            <person name="Young G."/>
            <person name="Yu Q."/>
            <person name="Zembek L."/>
            <person name="Zhong D."/>
            <person name="Zimmer A."/>
            <person name="Zwirko Z."/>
            <person name="Jaffe D.B."/>
            <person name="Alvarez P."/>
            <person name="Brockman W."/>
            <person name="Butler J."/>
            <person name="Chin C."/>
            <person name="Gnerre S."/>
            <person name="MacCallum I."/>
            <person name="Graves J.A."/>
            <person name="Ponting C.P."/>
            <person name="Breen M."/>
            <person name="Samollow P.B."/>
            <person name="Lander E.S."/>
            <person name="Lindblad-Toh K."/>
        </authorList>
    </citation>
    <scope>NUCLEOTIDE SEQUENCE [LARGE SCALE GENOMIC DNA]</scope>
</reference>
<evidence type="ECO:0000313" key="14">
    <source>
        <dbReference type="Proteomes" id="UP000002280"/>
    </source>
</evidence>
<reference evidence="13" key="2">
    <citation type="submission" date="2025-08" db="UniProtKB">
        <authorList>
            <consortium name="Ensembl"/>
        </authorList>
    </citation>
    <scope>IDENTIFICATION</scope>
</reference>
<dbReference type="PRINTS" id="PR00245">
    <property type="entry name" value="OLFACTORYR"/>
</dbReference>
<feature type="transmembrane region" description="Helical" evidence="11">
    <location>
        <begin position="207"/>
        <end position="239"/>
    </location>
</feature>
<dbReference type="PANTHER" id="PTHR26450">
    <property type="entry name" value="OLFACTORY RECEPTOR 56B1-RELATED"/>
    <property type="match status" value="1"/>
</dbReference>
<keyword evidence="5 11" id="KW-1133">Transmembrane helix</keyword>
<dbReference type="Pfam" id="PF13853">
    <property type="entry name" value="7tm_4"/>
    <property type="match status" value="1"/>
</dbReference>
<evidence type="ECO:0000256" key="9">
    <source>
        <dbReference type="ARBA" id="ARBA00023224"/>
    </source>
</evidence>
<feature type="domain" description="G-protein coupled receptors family 1 profile" evidence="12">
    <location>
        <begin position="51"/>
        <end position="302"/>
    </location>
</feature>
<dbReference type="PROSITE" id="PS50262">
    <property type="entry name" value="G_PROTEIN_RECEP_F1_2"/>
    <property type="match status" value="1"/>
</dbReference>
<dbReference type="Ensembl" id="ENSMODT00000074657.1">
    <property type="protein sequence ID" value="ENSMODP00000050801.1"/>
    <property type="gene ID" value="ENSMODG00000048199.1"/>
</dbReference>
<dbReference type="SMART" id="SM01381">
    <property type="entry name" value="7TM_GPCR_Srsx"/>
    <property type="match status" value="1"/>
</dbReference>
<dbReference type="GO" id="GO:0004984">
    <property type="term" value="F:olfactory receptor activity"/>
    <property type="evidence" value="ECO:0000318"/>
    <property type="project" value="GO_Central"/>
</dbReference>
<dbReference type="SUPFAM" id="SSF81321">
    <property type="entry name" value="Family A G protein-coupled receptor-like"/>
    <property type="match status" value="1"/>
</dbReference>
<dbReference type="FunFam" id="1.20.1070.10:FF:000002">
    <property type="entry name" value="Olfactory receptor"/>
    <property type="match status" value="1"/>
</dbReference>
<dbReference type="InterPro" id="IPR000725">
    <property type="entry name" value="Olfact_rcpt"/>
</dbReference>
<proteinExistence type="inferred from homology"/>
<keyword evidence="4 11" id="KW-0552">Olfaction</keyword>
<keyword evidence="14" id="KW-1185">Reference proteome</keyword>
<dbReference type="PRINTS" id="PR00237">
    <property type="entry name" value="GPCRRHODOPSN"/>
</dbReference>
<protein>
    <recommendedName>
        <fullName evidence="11">Olfactory receptor</fullName>
    </recommendedName>
</protein>
<dbReference type="Proteomes" id="UP000002280">
    <property type="component" value="Chromosome 4"/>
</dbReference>
<keyword evidence="7 11" id="KW-0472">Membrane</keyword>
<dbReference type="STRING" id="13616.ENSMODP00000050801"/>
<feature type="transmembrane region" description="Helical" evidence="11">
    <location>
        <begin position="108"/>
        <end position="130"/>
    </location>
</feature>
<evidence type="ECO:0000313" key="13">
    <source>
        <dbReference type="Ensembl" id="ENSMODP00000050801.1"/>
    </source>
</evidence>
<keyword evidence="9 10" id="KW-0807">Transducer</keyword>
<gene>
    <name evidence="13" type="primary">LOC100617657</name>
</gene>
<dbReference type="PROSITE" id="PS00237">
    <property type="entry name" value="G_PROTEIN_RECEP_F1_1"/>
    <property type="match status" value="1"/>
</dbReference>
<dbReference type="GO" id="GO:0071396">
    <property type="term" value="P:cellular response to lipid"/>
    <property type="evidence" value="ECO:0007669"/>
    <property type="project" value="UniProtKB-ARBA"/>
</dbReference>
<name>A0A5F8GUA7_MONDO</name>
<keyword evidence="3 10" id="KW-0812">Transmembrane</keyword>
<comment type="subcellular location">
    <subcellularLocation>
        <location evidence="11">Cell membrane</location>
        <topology evidence="11">Multi-pass membrane protein</topology>
    </subcellularLocation>
    <subcellularLocation>
        <location evidence="1">Membrane</location>
        <topology evidence="1">Multi-pass membrane protein</topology>
    </subcellularLocation>
</comment>
<evidence type="ECO:0000256" key="1">
    <source>
        <dbReference type="ARBA" id="ARBA00004141"/>
    </source>
</evidence>
<reference evidence="13" key="3">
    <citation type="submission" date="2025-09" db="UniProtKB">
        <authorList>
            <consortium name="Ensembl"/>
        </authorList>
    </citation>
    <scope>IDENTIFICATION</scope>
</reference>
<dbReference type="GO" id="GO:0005886">
    <property type="term" value="C:plasma membrane"/>
    <property type="evidence" value="ECO:0000318"/>
    <property type="project" value="GO_Central"/>
</dbReference>
<dbReference type="InterPro" id="IPR050402">
    <property type="entry name" value="OR51/52/56-like"/>
</dbReference>
<evidence type="ECO:0000256" key="7">
    <source>
        <dbReference type="ARBA" id="ARBA00023136"/>
    </source>
</evidence>
<dbReference type="InterPro" id="IPR000276">
    <property type="entry name" value="GPCR_Rhodpsn"/>
</dbReference>
<keyword evidence="2 11" id="KW-0716">Sensory transduction</keyword>
<dbReference type="GeneTree" id="ENSGT01150000286908"/>
<evidence type="ECO:0000256" key="2">
    <source>
        <dbReference type="ARBA" id="ARBA00022606"/>
    </source>
</evidence>
<feature type="transmembrane region" description="Helical" evidence="11">
    <location>
        <begin position="37"/>
        <end position="60"/>
    </location>
</feature>
<feature type="transmembrane region" description="Helical" evidence="11">
    <location>
        <begin position="251"/>
        <end position="275"/>
    </location>
</feature>
<feature type="transmembrane region" description="Helical" evidence="11">
    <location>
        <begin position="72"/>
        <end position="96"/>
    </location>
</feature>
<evidence type="ECO:0000256" key="4">
    <source>
        <dbReference type="ARBA" id="ARBA00022725"/>
    </source>
</evidence>
<keyword evidence="8 10" id="KW-0675">Receptor</keyword>
<dbReference type="OMA" id="HIIMGYI"/>
<dbReference type="GO" id="GO:0004930">
    <property type="term" value="F:G protein-coupled receptor activity"/>
    <property type="evidence" value="ECO:0007669"/>
    <property type="project" value="UniProtKB-KW"/>
</dbReference>
<evidence type="ECO:0000256" key="8">
    <source>
        <dbReference type="ARBA" id="ARBA00023170"/>
    </source>
</evidence>
<dbReference type="CDD" id="cd15222">
    <property type="entry name" value="7tmA_OR51-like"/>
    <property type="match status" value="1"/>
</dbReference>
<dbReference type="InterPro" id="IPR017452">
    <property type="entry name" value="GPCR_Rhodpsn_7TM"/>
</dbReference>
<dbReference type="Gene3D" id="1.20.1070.10">
    <property type="entry name" value="Rhodopsin 7-helix transmembrane proteins"/>
    <property type="match status" value="1"/>
</dbReference>
<dbReference type="PANTHER" id="PTHR26450:SF79">
    <property type="entry name" value="G-PROTEIN COUPLED RECEPTORS FAMILY 1 PROFILE DOMAIN-CONTAINING PROTEIN"/>
    <property type="match status" value="1"/>
</dbReference>
<evidence type="ECO:0000256" key="6">
    <source>
        <dbReference type="ARBA" id="ARBA00023040"/>
    </source>
</evidence>
<sequence>QRPRTSSSLRMDSFNNSDFRPLLLTGFPGLEASHPQISVLFCVLYLIAIIGNSLILVVVWQEQSLHEPMYYFLSMLAASDLGLCATTLPTLLKLFWLNARQIAFDSCLVQMFFIHVFSLMESGILLTMAFDRYVAISNPLHYTTILTNATIVKIGFGLTLRATAVILPGPFLIKRLKFCKANVLSHSYCLHPDIIKLSCSDHRINSIYGLIIIIITFGVDSVLILLSYLRILITVLGIASHQEQLKALNTCVSHICAVLLVYIPMLGVSIIHRFGKHVPPVVHIIMGYVYLLVPPVLNPVVYCIKTHQIRTRILRLWQTK</sequence>
<evidence type="ECO:0000259" key="12">
    <source>
        <dbReference type="PROSITE" id="PS50262"/>
    </source>
</evidence>